<sequence>MFYSLRLKLLVKILHVSRRFSNKDTSIFGKFETNSMGWREYFNLTVLKYVLSFPPAVFISNSHKKLWKHTAMFWHS</sequence>
<evidence type="ECO:0000313" key="2">
    <source>
        <dbReference type="EnsemblPlants" id="PNT71447"/>
    </source>
</evidence>
<reference evidence="1" key="2">
    <citation type="submission" date="2017-06" db="EMBL/GenBank/DDBJ databases">
        <title>WGS assembly of Brachypodium distachyon.</title>
        <authorList>
            <consortium name="The International Brachypodium Initiative"/>
            <person name="Lucas S."/>
            <person name="Harmon-Smith M."/>
            <person name="Lail K."/>
            <person name="Tice H."/>
            <person name="Grimwood J."/>
            <person name="Bruce D."/>
            <person name="Barry K."/>
            <person name="Shu S."/>
            <person name="Lindquist E."/>
            <person name="Wang M."/>
            <person name="Pitluck S."/>
            <person name="Vogel J.P."/>
            <person name="Garvin D.F."/>
            <person name="Mockler T.C."/>
            <person name="Schmutz J."/>
            <person name="Rokhsar D."/>
            <person name="Bevan M.W."/>
        </authorList>
    </citation>
    <scope>NUCLEOTIDE SEQUENCE</scope>
    <source>
        <strain evidence="1">Bd21</strain>
    </source>
</reference>
<dbReference type="AlphaFoldDB" id="A0A2K2DAY3"/>
<proteinExistence type="predicted"/>
<dbReference type="InParanoid" id="A0A2K2DAY3"/>
<reference evidence="1 2" key="1">
    <citation type="journal article" date="2010" name="Nature">
        <title>Genome sequencing and analysis of the model grass Brachypodium distachyon.</title>
        <authorList>
            <consortium name="International Brachypodium Initiative"/>
        </authorList>
    </citation>
    <scope>NUCLEOTIDE SEQUENCE [LARGE SCALE GENOMIC DNA]</scope>
    <source>
        <strain evidence="1 2">Bd21</strain>
    </source>
</reference>
<organism evidence="1">
    <name type="scientific">Brachypodium distachyon</name>
    <name type="common">Purple false brome</name>
    <name type="synonym">Trachynia distachya</name>
    <dbReference type="NCBI Taxonomy" id="15368"/>
    <lineage>
        <taxon>Eukaryota</taxon>
        <taxon>Viridiplantae</taxon>
        <taxon>Streptophyta</taxon>
        <taxon>Embryophyta</taxon>
        <taxon>Tracheophyta</taxon>
        <taxon>Spermatophyta</taxon>
        <taxon>Magnoliopsida</taxon>
        <taxon>Liliopsida</taxon>
        <taxon>Poales</taxon>
        <taxon>Poaceae</taxon>
        <taxon>BOP clade</taxon>
        <taxon>Pooideae</taxon>
        <taxon>Stipodae</taxon>
        <taxon>Brachypodieae</taxon>
        <taxon>Brachypodium</taxon>
    </lineage>
</organism>
<gene>
    <name evidence="1" type="ORF">BRADI_2g27745v3</name>
</gene>
<evidence type="ECO:0000313" key="3">
    <source>
        <dbReference type="Proteomes" id="UP000008810"/>
    </source>
</evidence>
<dbReference type="EnsemblPlants" id="PNT71447">
    <property type="protein sequence ID" value="PNT71447"/>
    <property type="gene ID" value="BRADI_2g27745v3"/>
</dbReference>
<reference evidence="2" key="3">
    <citation type="submission" date="2018-08" db="UniProtKB">
        <authorList>
            <consortium name="EnsemblPlants"/>
        </authorList>
    </citation>
    <scope>IDENTIFICATION</scope>
    <source>
        <strain evidence="2">cv. Bd21</strain>
    </source>
</reference>
<dbReference type="EMBL" id="CM000881">
    <property type="protein sequence ID" value="PNT71447.1"/>
    <property type="molecule type" value="Genomic_DNA"/>
</dbReference>
<dbReference type="Gramene" id="PNT71447">
    <property type="protein sequence ID" value="PNT71447"/>
    <property type="gene ID" value="BRADI_2g27745v3"/>
</dbReference>
<name>A0A2K2DAY3_BRADI</name>
<accession>A0A2K2DAY3</accession>
<keyword evidence="3" id="KW-1185">Reference proteome</keyword>
<evidence type="ECO:0000313" key="1">
    <source>
        <dbReference type="EMBL" id="PNT71447.1"/>
    </source>
</evidence>
<dbReference type="Proteomes" id="UP000008810">
    <property type="component" value="Chromosome 2"/>
</dbReference>
<protein>
    <submittedName>
        <fullName evidence="1 2">Uncharacterized protein</fullName>
    </submittedName>
</protein>